<reference evidence="9 10" key="1">
    <citation type="submission" date="2016-06" db="EMBL/GenBank/DDBJ databases">
        <authorList>
            <person name="Kjaerup R.B."/>
            <person name="Dalgaard T.S."/>
            <person name="Juul-Madsen H.R."/>
        </authorList>
    </citation>
    <scope>NUCLEOTIDE SEQUENCE [LARGE SCALE GENOMIC DNA]</scope>
    <source>
        <strain evidence="9 10">373-A1</strain>
    </source>
</reference>
<dbReference type="InterPro" id="IPR004776">
    <property type="entry name" value="Mem_transp_PIN-like"/>
</dbReference>
<feature type="transmembrane region" description="Helical" evidence="8">
    <location>
        <begin position="281"/>
        <end position="300"/>
    </location>
</feature>
<feature type="transmembrane region" description="Helical" evidence="8">
    <location>
        <begin position="34"/>
        <end position="56"/>
    </location>
</feature>
<keyword evidence="4" id="KW-1003">Cell membrane</keyword>
<dbReference type="GO" id="GO:0055085">
    <property type="term" value="P:transmembrane transport"/>
    <property type="evidence" value="ECO:0007669"/>
    <property type="project" value="InterPro"/>
</dbReference>
<evidence type="ECO:0000256" key="1">
    <source>
        <dbReference type="ARBA" id="ARBA00004651"/>
    </source>
</evidence>
<feature type="transmembrane region" description="Helical" evidence="8">
    <location>
        <begin position="125"/>
        <end position="146"/>
    </location>
</feature>
<name>A0A1B8RTD5_9CLOT</name>
<comment type="similarity">
    <text evidence="2">Belongs to the auxin efflux carrier (TC 2.A.69) family.</text>
</comment>
<dbReference type="GeneID" id="42775474"/>
<dbReference type="PANTHER" id="PTHR36838:SF1">
    <property type="entry name" value="SLR1864 PROTEIN"/>
    <property type="match status" value="1"/>
</dbReference>
<keyword evidence="5 8" id="KW-0812">Transmembrane</keyword>
<dbReference type="Pfam" id="PF03547">
    <property type="entry name" value="Mem_trans"/>
    <property type="match status" value="1"/>
</dbReference>
<dbReference type="eggNOG" id="COG0679">
    <property type="taxonomic scope" value="Bacteria"/>
</dbReference>
<keyword evidence="3" id="KW-0813">Transport</keyword>
<keyword evidence="7 8" id="KW-0472">Membrane</keyword>
<gene>
    <name evidence="9" type="ORF">CP373A1_03630</name>
</gene>
<feature type="transmembrane region" description="Helical" evidence="8">
    <location>
        <begin position="220"/>
        <end position="242"/>
    </location>
</feature>
<feature type="transmembrane region" description="Helical" evidence="8">
    <location>
        <begin position="248"/>
        <end position="269"/>
    </location>
</feature>
<evidence type="ECO:0000256" key="3">
    <source>
        <dbReference type="ARBA" id="ARBA00022448"/>
    </source>
</evidence>
<dbReference type="EMBL" id="MAPZ01000010">
    <property type="protein sequence ID" value="OBY12026.1"/>
    <property type="molecule type" value="Genomic_DNA"/>
</dbReference>
<evidence type="ECO:0000256" key="8">
    <source>
        <dbReference type="SAM" id="Phobius"/>
    </source>
</evidence>
<protein>
    <submittedName>
        <fullName evidence="9">Permease</fullName>
    </submittedName>
</protein>
<feature type="transmembrane region" description="Helical" evidence="8">
    <location>
        <begin position="184"/>
        <end position="208"/>
    </location>
</feature>
<evidence type="ECO:0000256" key="6">
    <source>
        <dbReference type="ARBA" id="ARBA00022989"/>
    </source>
</evidence>
<accession>A0A1B8RTD5</accession>
<feature type="transmembrane region" description="Helical" evidence="8">
    <location>
        <begin position="68"/>
        <end position="86"/>
    </location>
</feature>
<organism evidence="9 10">
    <name type="scientific">Clostridium paraputrificum</name>
    <dbReference type="NCBI Taxonomy" id="29363"/>
    <lineage>
        <taxon>Bacteria</taxon>
        <taxon>Bacillati</taxon>
        <taxon>Bacillota</taxon>
        <taxon>Clostridia</taxon>
        <taxon>Eubacteriales</taxon>
        <taxon>Clostridiaceae</taxon>
        <taxon>Clostridium</taxon>
    </lineage>
</organism>
<evidence type="ECO:0000256" key="4">
    <source>
        <dbReference type="ARBA" id="ARBA00022475"/>
    </source>
</evidence>
<feature type="transmembrane region" description="Helical" evidence="8">
    <location>
        <begin position="6"/>
        <end position="22"/>
    </location>
</feature>
<keyword evidence="10" id="KW-1185">Reference proteome</keyword>
<feature type="transmembrane region" description="Helical" evidence="8">
    <location>
        <begin position="98"/>
        <end position="119"/>
    </location>
</feature>
<dbReference type="OrthoDB" id="9798064at2"/>
<evidence type="ECO:0000256" key="7">
    <source>
        <dbReference type="ARBA" id="ARBA00023136"/>
    </source>
</evidence>
<evidence type="ECO:0000256" key="5">
    <source>
        <dbReference type="ARBA" id="ARBA00022692"/>
    </source>
</evidence>
<dbReference type="RefSeq" id="WP_027097638.1">
    <property type="nucleotide sequence ID" value="NZ_CABHIH010000001.1"/>
</dbReference>
<comment type="subcellular location">
    <subcellularLocation>
        <location evidence="1">Cell membrane</location>
        <topology evidence="1">Multi-pass membrane protein</topology>
    </subcellularLocation>
</comment>
<feature type="transmembrane region" description="Helical" evidence="8">
    <location>
        <begin position="158"/>
        <end position="178"/>
    </location>
</feature>
<comment type="caution">
    <text evidence="9">The sequence shown here is derived from an EMBL/GenBank/DDBJ whole genome shotgun (WGS) entry which is preliminary data.</text>
</comment>
<dbReference type="Proteomes" id="UP000092714">
    <property type="component" value="Unassembled WGS sequence"/>
</dbReference>
<evidence type="ECO:0000313" key="10">
    <source>
        <dbReference type="Proteomes" id="UP000092714"/>
    </source>
</evidence>
<dbReference type="GO" id="GO:0005886">
    <property type="term" value="C:plasma membrane"/>
    <property type="evidence" value="ECO:0007669"/>
    <property type="project" value="UniProtKB-SubCell"/>
</dbReference>
<evidence type="ECO:0000313" key="9">
    <source>
        <dbReference type="EMBL" id="OBY12026.1"/>
    </source>
</evidence>
<keyword evidence="6 8" id="KW-1133">Transmembrane helix</keyword>
<dbReference type="Gene3D" id="1.20.1530.20">
    <property type="match status" value="2"/>
</dbReference>
<dbReference type="AlphaFoldDB" id="A0A1B8RTD5"/>
<dbReference type="PANTHER" id="PTHR36838">
    <property type="entry name" value="AUXIN EFFLUX CARRIER FAMILY PROTEIN"/>
    <property type="match status" value="1"/>
</dbReference>
<sequence length="302" mass="33984">MFEIFSNIVSIFLILLIGVYGNKKRIITEETQKGLIEILLNITLPLMIVSSFSFSFHESIMNNIIKAFIYSFICFIIAIPLCHMLFKKVKSEGKRRVLQFSSVFSNCGFIGFPIVNMVFGSEGVIYASIFNLFFTIFLWTYGVILYSDSKEKNDIKRILLNPSMIAVYIGLPILIFNINIPQIILYPTNMVGSMTTPISMIVIGGVLSKVDFRKMLKDGSIYYGALVKLALLPLTVLILGSILKDNTIVVKTLVLVQAMPVATTTTIFAEKFNMEKEYSAIIVLVTTLISLLTLPFWISYLV</sequence>
<proteinExistence type="inferred from homology"/>
<evidence type="ECO:0000256" key="2">
    <source>
        <dbReference type="ARBA" id="ARBA00010145"/>
    </source>
</evidence>
<dbReference type="InterPro" id="IPR038770">
    <property type="entry name" value="Na+/solute_symporter_sf"/>
</dbReference>